<dbReference type="PANTHER" id="PTHR36845">
    <property type="entry name" value="HYDROLASE, PUTATIVE (AFU_ORTHOLOGUE AFUA_7G05090)-RELATED"/>
    <property type="match status" value="1"/>
</dbReference>
<dbReference type="Pfam" id="PF16386">
    <property type="entry name" value="DUF4995"/>
    <property type="match status" value="1"/>
</dbReference>
<dbReference type="Proteomes" id="UP000092631">
    <property type="component" value="Chromosome"/>
</dbReference>
<organism evidence="4 5">
    <name type="scientific">Bacteroides caecimuris</name>
    <dbReference type="NCBI Taxonomy" id="1796613"/>
    <lineage>
        <taxon>Bacteria</taxon>
        <taxon>Pseudomonadati</taxon>
        <taxon>Bacteroidota</taxon>
        <taxon>Bacteroidia</taxon>
        <taxon>Bacteroidales</taxon>
        <taxon>Bacteroidaceae</taxon>
        <taxon>Bacteroides</taxon>
    </lineage>
</organism>
<dbReference type="InterPro" id="IPR008928">
    <property type="entry name" value="6-hairpin_glycosidase_sf"/>
</dbReference>
<accession>A0A1C7GZF2</accession>
<name>A0A1C7GZF2_9BACE</name>
<comment type="similarity">
    <text evidence="2">Belongs to the glycosyl hydrolase 88 family.</text>
</comment>
<evidence type="ECO:0000256" key="2">
    <source>
        <dbReference type="ARBA" id="ARBA00038358"/>
    </source>
</evidence>
<sequence length="434" mass="49175">MNNMKKKLVLFASVTIALASCQTTPKEDYSWIKKGLDVASAQLQLSAEEVSGTGMLPRSIRTGYDMDFLCRQLERDSLTFKDSLRAQPTADQLGKRRLCGVHDWTSGFFPGSLWYAYELTGNDILKTQAIQYTNLLNPVRYYKGTHDLGFMVNCSYGNAERLAPNDTIAAVMRETADNLCGRFNDSIGAIRSWDFGTWNFPVIIDNMMNLDLLFNVAKATGDHKYKDIAIKHAMTTMNNHFRPDYTCWHVVSYNNDGTVERKQTHQGKNDDSSWARGQAWAVYGYTACYRETNDSTFLNFAIKVADMIMDRVKTDDTIPYWDYDAPVMEETPRDASAASVTASAMIELSTMVPDGQKYLDYAEKILKSLSSDAYLAKVGDNQGYILMHSVGSLPNGSEIDTPLNYADYYYLEALKRFMELKKLRIEHGELRMIQ</sequence>
<dbReference type="EMBL" id="CP015401">
    <property type="protein sequence ID" value="ANU56962.1"/>
    <property type="molecule type" value="Genomic_DNA"/>
</dbReference>
<dbReference type="InterPro" id="IPR032159">
    <property type="entry name" value="DUF4995"/>
</dbReference>
<dbReference type="InterPro" id="IPR052369">
    <property type="entry name" value="UG_Glycosaminoglycan_Hydrolase"/>
</dbReference>
<dbReference type="InterPro" id="IPR012341">
    <property type="entry name" value="6hp_glycosidase-like_sf"/>
</dbReference>
<dbReference type="GO" id="GO:0052757">
    <property type="term" value="F:chondroitin hydrolase activity"/>
    <property type="evidence" value="ECO:0007669"/>
    <property type="project" value="TreeGrafter"/>
</dbReference>
<dbReference type="OrthoDB" id="428577at2"/>
<evidence type="ECO:0000313" key="4">
    <source>
        <dbReference type="EMBL" id="ANU56962.1"/>
    </source>
</evidence>
<keyword evidence="1 4" id="KW-0378">Hydrolase</keyword>
<feature type="domain" description="DUF4995" evidence="3">
    <location>
        <begin position="4"/>
        <end position="75"/>
    </location>
</feature>
<dbReference type="PANTHER" id="PTHR36845:SF1">
    <property type="entry name" value="HYDROLASE, PUTATIVE (AFU_ORTHOLOGUE AFUA_7G05090)-RELATED"/>
    <property type="match status" value="1"/>
</dbReference>
<gene>
    <name evidence="4" type="ORF">A4V03_04725</name>
</gene>
<dbReference type="AlphaFoldDB" id="A0A1C7GZF2"/>
<keyword evidence="5" id="KW-1185">Reference proteome</keyword>
<dbReference type="GeneID" id="82186433"/>
<dbReference type="KEGG" id="bcae:A4V03_04725"/>
<dbReference type="Gene3D" id="1.50.10.10">
    <property type="match status" value="1"/>
</dbReference>
<protein>
    <submittedName>
        <fullName evidence="4">Glucuronyl hydrolase</fullName>
    </submittedName>
</protein>
<dbReference type="PROSITE" id="PS51257">
    <property type="entry name" value="PROKAR_LIPOPROTEIN"/>
    <property type="match status" value="1"/>
</dbReference>
<proteinExistence type="inferred from homology"/>
<dbReference type="RefSeq" id="WP_065538146.1">
    <property type="nucleotide sequence ID" value="NZ_CAPDLJ010000028.1"/>
</dbReference>
<dbReference type="SUPFAM" id="SSF48208">
    <property type="entry name" value="Six-hairpin glycosidases"/>
    <property type="match status" value="1"/>
</dbReference>
<evidence type="ECO:0000259" key="3">
    <source>
        <dbReference type="Pfam" id="PF16386"/>
    </source>
</evidence>
<reference evidence="5" key="1">
    <citation type="submission" date="2016-04" db="EMBL/GenBank/DDBJ databases">
        <title>Complete Genome Sequences of Twelve Strains of a Stable Defined Moderately Diverse Mouse Microbiota 2 (sDMDMm2).</title>
        <authorList>
            <person name="Uchimura Y."/>
            <person name="Wyss M."/>
            <person name="Brugiroux S."/>
            <person name="Limenitakis J.P."/>
            <person name="Stecher B."/>
            <person name="McCoy K.D."/>
            <person name="Macpherson A.J."/>
        </authorList>
    </citation>
    <scope>NUCLEOTIDE SEQUENCE [LARGE SCALE GENOMIC DNA]</scope>
    <source>
        <strain evidence="5">I48</strain>
    </source>
</reference>
<evidence type="ECO:0000313" key="5">
    <source>
        <dbReference type="Proteomes" id="UP000092631"/>
    </source>
</evidence>
<dbReference type="FunFam" id="1.50.10.10:FF:000031">
    <property type="entry name" value="Unsaturated glucuronyl hydrolase"/>
    <property type="match status" value="1"/>
</dbReference>
<evidence type="ECO:0000256" key="1">
    <source>
        <dbReference type="ARBA" id="ARBA00022801"/>
    </source>
</evidence>
<dbReference type="GO" id="GO:0000272">
    <property type="term" value="P:polysaccharide catabolic process"/>
    <property type="evidence" value="ECO:0007669"/>
    <property type="project" value="TreeGrafter"/>
</dbReference>